<gene>
    <name evidence="2" type="ORF">ABEB36_002650</name>
</gene>
<feature type="domain" description="CHK kinase-like" evidence="1">
    <location>
        <begin position="164"/>
        <end position="355"/>
    </location>
</feature>
<dbReference type="InterPro" id="IPR004119">
    <property type="entry name" value="EcKL"/>
</dbReference>
<sequence length="432" mass="50131">MGSPRRPRLNMWPSHKSRSVVPLPRQLDPLSERLIREMLEELFDRKLKISVLKNLYDPPKKLSLFSIGVQLCVAEAIPETSGKVTMKVFAKFFSTTDEFAAITCLTQVQFLREYEFYVRAVPAILEYQDHFNDEPPITKILPFFFGGKLSDNKNAVWPDDTGIILLKYITPVHYKKHEDYPGITASIAERALRTLARFHGLFLALRLKYPLKFQSKVSPCLIRFKRNDDVPNFDDIMDHVDLCLQNSQPKLTSAQCEAFKFAIKISQLSFWTKRKANPDWFTVCHSNCWVGSFRFKDAMMDKNVKIKNFENVEYNSLCTDVAFFLLTSLNATALKDNYKSLTQFYFEQLSKTMAHLGVHQKKIYNLQNFMAELQMQGPKALINAIITSSYMCRENFDALGQPELGEKFRRKLMTMIEFMFRESWITAPIPII</sequence>
<comment type="caution">
    <text evidence="2">The sequence shown here is derived from an EMBL/GenBank/DDBJ whole genome shotgun (WGS) entry which is preliminary data.</text>
</comment>
<accession>A0ABD1F8A5</accession>
<reference evidence="2 3" key="1">
    <citation type="submission" date="2024-05" db="EMBL/GenBank/DDBJ databases">
        <title>Genetic variation in Jamaican populations of the coffee berry borer (Hypothenemus hampei).</title>
        <authorList>
            <person name="Errbii M."/>
            <person name="Myrie A."/>
        </authorList>
    </citation>
    <scope>NUCLEOTIDE SEQUENCE [LARGE SCALE GENOMIC DNA]</scope>
    <source>
        <strain evidence="2">JA-Hopewell-2020-01-JO</strain>
        <tissue evidence="2">Whole body</tissue>
    </source>
</reference>
<proteinExistence type="predicted"/>
<keyword evidence="3" id="KW-1185">Reference proteome</keyword>
<organism evidence="2 3">
    <name type="scientific">Hypothenemus hampei</name>
    <name type="common">Coffee berry borer</name>
    <dbReference type="NCBI Taxonomy" id="57062"/>
    <lineage>
        <taxon>Eukaryota</taxon>
        <taxon>Metazoa</taxon>
        <taxon>Ecdysozoa</taxon>
        <taxon>Arthropoda</taxon>
        <taxon>Hexapoda</taxon>
        <taxon>Insecta</taxon>
        <taxon>Pterygota</taxon>
        <taxon>Neoptera</taxon>
        <taxon>Endopterygota</taxon>
        <taxon>Coleoptera</taxon>
        <taxon>Polyphaga</taxon>
        <taxon>Cucujiformia</taxon>
        <taxon>Curculionidae</taxon>
        <taxon>Scolytinae</taxon>
        <taxon>Hypothenemus</taxon>
    </lineage>
</organism>
<dbReference type="InterPro" id="IPR015897">
    <property type="entry name" value="CHK_kinase-like"/>
</dbReference>
<protein>
    <recommendedName>
        <fullName evidence="1">CHK kinase-like domain-containing protein</fullName>
    </recommendedName>
</protein>
<dbReference type="AlphaFoldDB" id="A0ABD1F8A5"/>
<dbReference type="SUPFAM" id="SSF56112">
    <property type="entry name" value="Protein kinase-like (PK-like)"/>
    <property type="match status" value="1"/>
</dbReference>
<evidence type="ECO:0000259" key="1">
    <source>
        <dbReference type="SMART" id="SM00587"/>
    </source>
</evidence>
<name>A0ABD1F8A5_HYPHA</name>
<evidence type="ECO:0000313" key="3">
    <source>
        <dbReference type="Proteomes" id="UP001566132"/>
    </source>
</evidence>
<dbReference type="PANTHER" id="PTHR11012">
    <property type="entry name" value="PROTEIN KINASE-LIKE DOMAIN-CONTAINING"/>
    <property type="match status" value="1"/>
</dbReference>
<dbReference type="Pfam" id="PF02958">
    <property type="entry name" value="EcKL"/>
    <property type="match status" value="1"/>
</dbReference>
<dbReference type="InterPro" id="IPR011009">
    <property type="entry name" value="Kinase-like_dom_sf"/>
</dbReference>
<dbReference type="EMBL" id="JBDJPC010000002">
    <property type="protein sequence ID" value="KAL1513214.1"/>
    <property type="molecule type" value="Genomic_DNA"/>
</dbReference>
<dbReference type="Proteomes" id="UP001566132">
    <property type="component" value="Unassembled WGS sequence"/>
</dbReference>
<dbReference type="SMART" id="SM00587">
    <property type="entry name" value="CHK"/>
    <property type="match status" value="1"/>
</dbReference>
<dbReference type="PANTHER" id="PTHR11012:SF55">
    <property type="entry name" value="BHLH DOMAIN-CONTAINING PROTEIN"/>
    <property type="match status" value="1"/>
</dbReference>
<evidence type="ECO:0000313" key="2">
    <source>
        <dbReference type="EMBL" id="KAL1513214.1"/>
    </source>
</evidence>